<organism evidence="1 2">
    <name type="scientific">Hibiscus syriacus</name>
    <name type="common">Rose of Sharon</name>
    <dbReference type="NCBI Taxonomy" id="106335"/>
    <lineage>
        <taxon>Eukaryota</taxon>
        <taxon>Viridiplantae</taxon>
        <taxon>Streptophyta</taxon>
        <taxon>Embryophyta</taxon>
        <taxon>Tracheophyta</taxon>
        <taxon>Spermatophyta</taxon>
        <taxon>Magnoliopsida</taxon>
        <taxon>eudicotyledons</taxon>
        <taxon>Gunneridae</taxon>
        <taxon>Pentapetalae</taxon>
        <taxon>rosids</taxon>
        <taxon>malvids</taxon>
        <taxon>Malvales</taxon>
        <taxon>Malvaceae</taxon>
        <taxon>Malvoideae</taxon>
        <taxon>Hibiscus</taxon>
    </lineage>
</organism>
<evidence type="ECO:0000313" key="1">
    <source>
        <dbReference type="EMBL" id="KAE8664720.1"/>
    </source>
</evidence>
<evidence type="ECO:0000313" key="2">
    <source>
        <dbReference type="Proteomes" id="UP000436088"/>
    </source>
</evidence>
<dbReference type="Proteomes" id="UP000436088">
    <property type="component" value="Unassembled WGS sequence"/>
</dbReference>
<sequence>MLFSLEDLGLSRCICRGQISCVQALLEELPGQFLTYVRSRNIKPLYA</sequence>
<protein>
    <submittedName>
        <fullName evidence="1">Uncharacterized protein</fullName>
    </submittedName>
</protein>
<reference evidence="1" key="1">
    <citation type="submission" date="2019-09" db="EMBL/GenBank/DDBJ databases">
        <title>Draft genome information of white flower Hibiscus syriacus.</title>
        <authorList>
            <person name="Kim Y.-M."/>
        </authorList>
    </citation>
    <scope>NUCLEOTIDE SEQUENCE [LARGE SCALE GENOMIC DNA]</scope>
    <source>
        <strain evidence="1">YM2019G1</strain>
    </source>
</reference>
<accession>A0A6A2X6S8</accession>
<comment type="caution">
    <text evidence="1">The sequence shown here is derived from an EMBL/GenBank/DDBJ whole genome shotgun (WGS) entry which is preliminary data.</text>
</comment>
<name>A0A6A2X6S8_HIBSY</name>
<dbReference type="AlphaFoldDB" id="A0A6A2X6S8"/>
<proteinExistence type="predicted"/>
<gene>
    <name evidence="1" type="ORF">F3Y22_tig00112738pilonHSYRG00147</name>
</gene>
<keyword evidence="2" id="KW-1185">Reference proteome</keyword>
<dbReference type="EMBL" id="VEPZ02001641">
    <property type="protein sequence ID" value="KAE8664720.1"/>
    <property type="molecule type" value="Genomic_DNA"/>
</dbReference>